<evidence type="ECO:0000313" key="6">
    <source>
        <dbReference type="Proteomes" id="UP000319212"/>
    </source>
</evidence>
<organism evidence="5 6">
    <name type="scientific">Variovorax guangxiensis</name>
    <dbReference type="NCBI Taxonomy" id="1775474"/>
    <lineage>
        <taxon>Bacteria</taxon>
        <taxon>Pseudomonadati</taxon>
        <taxon>Pseudomonadota</taxon>
        <taxon>Betaproteobacteria</taxon>
        <taxon>Burkholderiales</taxon>
        <taxon>Comamonadaceae</taxon>
        <taxon>Variovorax</taxon>
    </lineage>
</organism>
<name>A0A502DYQ8_9BURK</name>
<dbReference type="PANTHER" id="PTHR43214">
    <property type="entry name" value="TWO-COMPONENT RESPONSE REGULATOR"/>
    <property type="match status" value="1"/>
</dbReference>
<dbReference type="GO" id="GO:0006355">
    <property type="term" value="P:regulation of DNA-templated transcription"/>
    <property type="evidence" value="ECO:0007669"/>
    <property type="project" value="InterPro"/>
</dbReference>
<keyword evidence="3" id="KW-0804">Transcription</keyword>
<dbReference type="CDD" id="cd06170">
    <property type="entry name" value="LuxR_C_like"/>
    <property type="match status" value="1"/>
</dbReference>
<accession>A0A502DYQ8</accession>
<dbReference type="Pfam" id="PF25873">
    <property type="entry name" value="WHD_MalT"/>
    <property type="match status" value="1"/>
</dbReference>
<dbReference type="SUPFAM" id="SSF52540">
    <property type="entry name" value="P-loop containing nucleoside triphosphate hydrolases"/>
    <property type="match status" value="1"/>
</dbReference>
<reference evidence="5 6" key="1">
    <citation type="journal article" date="2019" name="Environ. Microbiol.">
        <title>Species interactions and distinct microbial communities in high Arctic permafrost affected cryosols are associated with the CH4 and CO2 gas fluxes.</title>
        <authorList>
            <person name="Altshuler I."/>
            <person name="Hamel J."/>
            <person name="Turney S."/>
            <person name="Magnuson E."/>
            <person name="Levesque R."/>
            <person name="Greer C."/>
            <person name="Whyte L.G."/>
        </authorList>
    </citation>
    <scope>NUCLEOTIDE SEQUENCE [LARGE SCALE GENOMIC DNA]</scope>
    <source>
        <strain evidence="5 6">S06.C</strain>
    </source>
</reference>
<protein>
    <recommendedName>
        <fullName evidence="4">HTH luxR-type domain-containing protein</fullName>
    </recommendedName>
</protein>
<dbReference type="Proteomes" id="UP000319212">
    <property type="component" value="Unassembled WGS sequence"/>
</dbReference>
<dbReference type="OrthoDB" id="134985at2"/>
<proteinExistence type="predicted"/>
<dbReference type="Gene3D" id="3.40.50.300">
    <property type="entry name" value="P-loop containing nucleotide triphosphate hydrolases"/>
    <property type="match status" value="1"/>
</dbReference>
<dbReference type="SMART" id="SM00421">
    <property type="entry name" value="HTH_LUXR"/>
    <property type="match status" value="1"/>
</dbReference>
<feature type="domain" description="HTH luxR-type" evidence="4">
    <location>
        <begin position="825"/>
        <end position="890"/>
    </location>
</feature>
<dbReference type="PRINTS" id="PR00038">
    <property type="entry name" value="HTHLUXR"/>
</dbReference>
<evidence type="ECO:0000256" key="1">
    <source>
        <dbReference type="ARBA" id="ARBA00023015"/>
    </source>
</evidence>
<evidence type="ECO:0000256" key="3">
    <source>
        <dbReference type="ARBA" id="ARBA00023163"/>
    </source>
</evidence>
<dbReference type="Pfam" id="PF13191">
    <property type="entry name" value="AAA_16"/>
    <property type="match status" value="1"/>
</dbReference>
<dbReference type="AlphaFoldDB" id="A0A502DYQ8"/>
<dbReference type="InterPro" id="IPR041664">
    <property type="entry name" value="AAA_16"/>
</dbReference>
<dbReference type="InterPro" id="IPR027417">
    <property type="entry name" value="P-loop_NTPase"/>
</dbReference>
<dbReference type="InterPro" id="IPR036388">
    <property type="entry name" value="WH-like_DNA-bd_sf"/>
</dbReference>
<dbReference type="PROSITE" id="PS50043">
    <property type="entry name" value="HTH_LUXR_2"/>
    <property type="match status" value="1"/>
</dbReference>
<dbReference type="PANTHER" id="PTHR43214:SF41">
    <property type="entry name" value="NITRATE_NITRITE RESPONSE REGULATOR PROTEIN NARP"/>
    <property type="match status" value="1"/>
</dbReference>
<dbReference type="Gene3D" id="1.10.10.10">
    <property type="entry name" value="Winged helix-like DNA-binding domain superfamily/Winged helix DNA-binding domain"/>
    <property type="match status" value="1"/>
</dbReference>
<dbReference type="SUPFAM" id="SSF46894">
    <property type="entry name" value="C-terminal effector domain of the bipartite response regulators"/>
    <property type="match status" value="1"/>
</dbReference>
<evidence type="ECO:0000256" key="2">
    <source>
        <dbReference type="ARBA" id="ARBA00023125"/>
    </source>
</evidence>
<evidence type="ECO:0000313" key="5">
    <source>
        <dbReference type="EMBL" id="TPG30244.1"/>
    </source>
</evidence>
<evidence type="ECO:0000259" key="4">
    <source>
        <dbReference type="PROSITE" id="PS50043"/>
    </source>
</evidence>
<dbReference type="GO" id="GO:0003677">
    <property type="term" value="F:DNA binding"/>
    <property type="evidence" value="ECO:0007669"/>
    <property type="project" value="UniProtKB-KW"/>
</dbReference>
<dbReference type="InterPro" id="IPR039420">
    <property type="entry name" value="WalR-like"/>
</dbReference>
<dbReference type="InterPro" id="IPR000792">
    <property type="entry name" value="Tscrpt_reg_LuxR_C"/>
</dbReference>
<keyword evidence="1" id="KW-0805">Transcription regulation</keyword>
<dbReference type="InterPro" id="IPR016032">
    <property type="entry name" value="Sig_transdc_resp-reg_C-effctor"/>
</dbReference>
<dbReference type="EMBL" id="RCZI01000001">
    <property type="protein sequence ID" value="TPG30244.1"/>
    <property type="molecule type" value="Genomic_DNA"/>
</dbReference>
<dbReference type="Pfam" id="PF00196">
    <property type="entry name" value="GerE"/>
    <property type="match status" value="1"/>
</dbReference>
<keyword evidence="2" id="KW-0238">DNA-binding</keyword>
<dbReference type="InterPro" id="IPR059106">
    <property type="entry name" value="WHD_MalT"/>
</dbReference>
<sequence>MTSRRAPSRDTPMPRPRLLEPLQQARELRCVVITAPLGSGKTSILQTWARKASSGRTTFVWLNGGSPLARQLLLRCAEAQPELASVLPQDLPEDEETALAHIAIALTRAAGLIKRRLIVVFDDLQHLRDTSVLQGLQPLLDHAPPRLQCVFASRAQLPLSLGRLRSHGQLLEFDAADLAFTAAEAEALWQWQLGARVFSSARANLQGWHRASGGWATAVASIGRTAPEGLAHDASLRGACELLEAEVMTRLNQRQRRMLTRLSCVEIFDTSLAAQISGRPPAECASFLERFTDTGFLTHTSSGDVDGWRLHPTLGLYLQQQFAMLPSTLRRETHRIASNHLADRGRQCDAVRQAVAAADMQRAADLVEGWAGDLFKSGQHEALAELVRLVPPCASSQHPRLQLWNTLLALMEHRFVDCALMLAGLERDVRRGDRSTRRRMRVLQCWLAVFLDDMDAAAALLADSGASAAPSADEITLAAERNVVSWIHIYRNDYQRARDVQRNAEGNAIATPRGTLFGSLTGRCMAGLSHALEGRMDAAERTYREVLESCEANGATDPACIDAAVLATGLLGETLYELNDLRGVLGLEARLGELKQRSLPDTLLRVMLAICRAHALQGRTGDALRIAIELHAYAETRKLDRLMSYALLEQLRLHLLRHESVSADSAWKQIAGLRKAYENEESTTLSEVAVVADRAEILVHIHHGRSELARTRIAGLIDICRRRGRHRRVAALHFQHATMDRELGDLENAARHAREGLRLGAKLGLVRSLLDAHPDVPNLLADALAGNADTLLAFHADRLRAASGFGPLHASALSVMAAARLAPHSVVPAIALSTREEEIARLLSDALPNKEIARGLGLSPETVKWHMRNIFVKLGVGTRYQALVVLRARSP</sequence>
<gene>
    <name evidence="5" type="ORF">EAH82_01740</name>
</gene>
<comment type="caution">
    <text evidence="5">The sequence shown here is derived from an EMBL/GenBank/DDBJ whole genome shotgun (WGS) entry which is preliminary data.</text>
</comment>